<dbReference type="Pfam" id="PF21858">
    <property type="entry name" value="DUF6914"/>
    <property type="match status" value="1"/>
</dbReference>
<proteinExistence type="predicted"/>
<reference evidence="1 2" key="1">
    <citation type="journal article" date="2016" name="Nat. Commun.">
        <title>Ectomycorrhizal ecology is imprinted in the genome of the dominant symbiotic fungus Cenococcum geophilum.</title>
        <authorList>
            <consortium name="DOE Joint Genome Institute"/>
            <person name="Peter M."/>
            <person name="Kohler A."/>
            <person name="Ohm R.A."/>
            <person name="Kuo A."/>
            <person name="Krutzmann J."/>
            <person name="Morin E."/>
            <person name="Arend M."/>
            <person name="Barry K.W."/>
            <person name="Binder M."/>
            <person name="Choi C."/>
            <person name="Clum A."/>
            <person name="Copeland A."/>
            <person name="Grisel N."/>
            <person name="Haridas S."/>
            <person name="Kipfer T."/>
            <person name="LaButti K."/>
            <person name="Lindquist E."/>
            <person name="Lipzen A."/>
            <person name="Maire R."/>
            <person name="Meier B."/>
            <person name="Mihaltcheva S."/>
            <person name="Molinier V."/>
            <person name="Murat C."/>
            <person name="Poggeler S."/>
            <person name="Quandt C.A."/>
            <person name="Sperisen C."/>
            <person name="Tritt A."/>
            <person name="Tisserant E."/>
            <person name="Crous P.W."/>
            <person name="Henrissat B."/>
            <person name="Nehls U."/>
            <person name="Egli S."/>
            <person name="Spatafora J.W."/>
            <person name="Grigoriev I.V."/>
            <person name="Martin F.M."/>
        </authorList>
    </citation>
    <scope>NUCLEOTIDE SEQUENCE [LARGE SCALE GENOMIC DNA]</scope>
    <source>
        <strain evidence="1 2">CBS 207.34</strain>
    </source>
</reference>
<sequence length="179" mass="20451">MPSNKDRLYVALYARGGSATMPDGEDKYHWALITGPKDEGSNDQGMRFHAKERLIGPQQVQWQFEERSISMAPSQMLLVRILVAKVMDESLVFEILRNIPIRQDTPDWNCVWWVAEALVKLGQDGRALGTSVLEWNTVKTAAMQYCQSKIDQHRFDGQASFDMSKTATYDLIKRKETIP</sequence>
<evidence type="ECO:0000313" key="1">
    <source>
        <dbReference type="EMBL" id="OCL08964.1"/>
    </source>
</evidence>
<dbReference type="Proteomes" id="UP000250140">
    <property type="component" value="Unassembled WGS sequence"/>
</dbReference>
<keyword evidence="2" id="KW-1185">Reference proteome</keyword>
<accession>A0A8E2F1X4</accession>
<name>A0A8E2F1X4_9PEZI</name>
<dbReference type="EMBL" id="KV749545">
    <property type="protein sequence ID" value="OCL08964.1"/>
    <property type="molecule type" value="Genomic_DNA"/>
</dbReference>
<protein>
    <submittedName>
        <fullName evidence="1">Uncharacterized protein</fullName>
    </submittedName>
</protein>
<dbReference type="AlphaFoldDB" id="A0A8E2F1X4"/>
<dbReference type="OrthoDB" id="2679825at2759"/>
<evidence type="ECO:0000313" key="2">
    <source>
        <dbReference type="Proteomes" id="UP000250140"/>
    </source>
</evidence>
<organism evidence="1 2">
    <name type="scientific">Glonium stellatum</name>
    <dbReference type="NCBI Taxonomy" id="574774"/>
    <lineage>
        <taxon>Eukaryota</taxon>
        <taxon>Fungi</taxon>
        <taxon>Dikarya</taxon>
        <taxon>Ascomycota</taxon>
        <taxon>Pezizomycotina</taxon>
        <taxon>Dothideomycetes</taxon>
        <taxon>Pleosporomycetidae</taxon>
        <taxon>Gloniales</taxon>
        <taxon>Gloniaceae</taxon>
        <taxon>Glonium</taxon>
    </lineage>
</organism>
<dbReference type="InterPro" id="IPR054208">
    <property type="entry name" value="DUF6914"/>
</dbReference>
<gene>
    <name evidence="1" type="ORF">AOQ84DRAFT_221353</name>
</gene>